<keyword evidence="3" id="KW-1185">Reference proteome</keyword>
<dbReference type="Proteomes" id="UP000054928">
    <property type="component" value="Unassembled WGS sequence"/>
</dbReference>
<feature type="domain" description="Peptidase M1 membrane alanine aminopeptidase" evidence="1">
    <location>
        <begin position="1"/>
        <end position="85"/>
    </location>
</feature>
<dbReference type="GO" id="GO:0070006">
    <property type="term" value="F:metalloaminopeptidase activity"/>
    <property type="evidence" value="ECO:0007669"/>
    <property type="project" value="TreeGrafter"/>
</dbReference>
<dbReference type="GO" id="GO:0005615">
    <property type="term" value="C:extracellular space"/>
    <property type="evidence" value="ECO:0007669"/>
    <property type="project" value="TreeGrafter"/>
</dbReference>
<evidence type="ECO:0000313" key="3">
    <source>
        <dbReference type="Proteomes" id="UP000054928"/>
    </source>
</evidence>
<accession>A0A0P1B1R1</accession>
<keyword evidence="2" id="KW-0482">Metalloprotease</keyword>
<dbReference type="OrthoDB" id="10031169at2759"/>
<organism evidence="2 3">
    <name type="scientific">Plasmopara halstedii</name>
    <name type="common">Downy mildew of sunflower</name>
    <dbReference type="NCBI Taxonomy" id="4781"/>
    <lineage>
        <taxon>Eukaryota</taxon>
        <taxon>Sar</taxon>
        <taxon>Stramenopiles</taxon>
        <taxon>Oomycota</taxon>
        <taxon>Peronosporomycetes</taxon>
        <taxon>Peronosporales</taxon>
        <taxon>Peronosporaceae</taxon>
        <taxon>Plasmopara</taxon>
    </lineage>
</organism>
<dbReference type="PANTHER" id="PTHR11533:SF174">
    <property type="entry name" value="PUROMYCIN-SENSITIVE AMINOPEPTIDASE-RELATED"/>
    <property type="match status" value="1"/>
</dbReference>
<name>A0A0P1B1R1_PLAHL</name>
<dbReference type="GO" id="GO:0043171">
    <property type="term" value="P:peptide catabolic process"/>
    <property type="evidence" value="ECO:0007669"/>
    <property type="project" value="TreeGrafter"/>
</dbReference>
<dbReference type="Pfam" id="PF01433">
    <property type="entry name" value="Peptidase_M1"/>
    <property type="match status" value="1"/>
</dbReference>
<evidence type="ECO:0000313" key="2">
    <source>
        <dbReference type="EMBL" id="CEG47925.1"/>
    </source>
</evidence>
<keyword evidence="2" id="KW-0378">Hydrolase</keyword>
<dbReference type="GO" id="GO:0006508">
    <property type="term" value="P:proteolysis"/>
    <property type="evidence" value="ECO:0007669"/>
    <property type="project" value="UniProtKB-KW"/>
</dbReference>
<dbReference type="STRING" id="4781.A0A0P1B1R1"/>
<dbReference type="InterPro" id="IPR014782">
    <property type="entry name" value="Peptidase_M1_dom"/>
</dbReference>
<dbReference type="InterPro" id="IPR027268">
    <property type="entry name" value="Peptidase_M4/M1_CTD_sf"/>
</dbReference>
<dbReference type="EMBL" id="CCYD01002864">
    <property type="protein sequence ID" value="CEG47925.1"/>
    <property type="molecule type" value="Genomic_DNA"/>
</dbReference>
<proteinExistence type="predicted"/>
<dbReference type="GO" id="GO:0016020">
    <property type="term" value="C:membrane"/>
    <property type="evidence" value="ECO:0007669"/>
    <property type="project" value="TreeGrafter"/>
</dbReference>
<dbReference type="GO" id="GO:0042277">
    <property type="term" value="F:peptide binding"/>
    <property type="evidence" value="ECO:0007669"/>
    <property type="project" value="TreeGrafter"/>
</dbReference>
<dbReference type="PANTHER" id="PTHR11533">
    <property type="entry name" value="PROTEASE M1 ZINC METALLOPROTEASE"/>
    <property type="match status" value="1"/>
</dbReference>
<dbReference type="GO" id="GO:0005737">
    <property type="term" value="C:cytoplasm"/>
    <property type="evidence" value="ECO:0007669"/>
    <property type="project" value="TreeGrafter"/>
</dbReference>
<dbReference type="SUPFAM" id="SSF55486">
    <property type="entry name" value="Metalloproteases ('zincins'), catalytic domain"/>
    <property type="match status" value="1"/>
</dbReference>
<reference evidence="3" key="1">
    <citation type="submission" date="2014-09" db="EMBL/GenBank/DDBJ databases">
        <authorList>
            <person name="Sharma Rahul"/>
            <person name="Thines Marco"/>
        </authorList>
    </citation>
    <scope>NUCLEOTIDE SEQUENCE [LARGE SCALE GENOMIC DNA]</scope>
</reference>
<sequence length="121" mass="13810">MGVMENWGLVTYAETFLLVDEKLSSYEIKADAARAICHVLSNHWFGSLVTMAWWTGLWLSERFAQFDAAHHIYPELKLWDTFVQDVMLGSAEHPFSSGTCIQYDRSLVVGQLNENKALESH</sequence>
<dbReference type="Gene3D" id="1.10.390.10">
    <property type="entry name" value="Neutral Protease Domain 2"/>
    <property type="match status" value="1"/>
</dbReference>
<dbReference type="RefSeq" id="XP_024584294.1">
    <property type="nucleotide sequence ID" value="XM_024718946.1"/>
</dbReference>
<dbReference type="GO" id="GO:0008270">
    <property type="term" value="F:zinc ion binding"/>
    <property type="evidence" value="ECO:0007669"/>
    <property type="project" value="InterPro"/>
</dbReference>
<protein>
    <submittedName>
        <fullName evidence="2">Metalloprotease family</fullName>
    </submittedName>
</protein>
<dbReference type="AlphaFoldDB" id="A0A0P1B1R1"/>
<keyword evidence="2" id="KW-0645">Protease</keyword>
<dbReference type="GeneID" id="36400303"/>
<evidence type="ECO:0000259" key="1">
    <source>
        <dbReference type="Pfam" id="PF01433"/>
    </source>
</evidence>
<dbReference type="InterPro" id="IPR050344">
    <property type="entry name" value="Peptidase_M1_aminopeptidases"/>
</dbReference>